<dbReference type="PANTHER" id="PTHR42947">
    <property type="entry name" value="COB--COM HETERODISULFIDE REDUCTASE SUBUNIT B 1"/>
    <property type="match status" value="1"/>
</dbReference>
<evidence type="ECO:0000259" key="3">
    <source>
        <dbReference type="Pfam" id="PF02754"/>
    </source>
</evidence>
<reference evidence="4 5" key="1">
    <citation type="journal article" date="2009" name="Stand. Genomic Sci.">
        <title>Complete genome sequence of Slackia heliotrinireducens type strain (RHS 1).</title>
        <authorList>
            <person name="Pukall R."/>
            <person name="Lapidus A."/>
            <person name="Nolan M."/>
            <person name="Copeland A."/>
            <person name="Glavina Del Rio T."/>
            <person name="Lucas S."/>
            <person name="Chen F."/>
            <person name="Tice H."/>
            <person name="Cheng J.F."/>
            <person name="Chertkov O."/>
            <person name="Bruce D."/>
            <person name="Goodwin L."/>
            <person name="Kuske C."/>
            <person name="Brettin T."/>
            <person name="Detter J.C."/>
            <person name="Han C."/>
            <person name="Pitluck S."/>
            <person name="Pati A."/>
            <person name="Mavrommatis K."/>
            <person name="Ivanova N."/>
            <person name="Ovchinnikova G."/>
            <person name="Chen A."/>
            <person name="Palaniappan K."/>
            <person name="Schneider S."/>
            <person name="Rohde M."/>
            <person name="Chain P."/>
            <person name="D'haeseleer P."/>
            <person name="Goker M."/>
            <person name="Bristow J."/>
            <person name="Eisen J.A."/>
            <person name="Markowitz V."/>
            <person name="Kyrpides N.C."/>
            <person name="Klenk H.P."/>
            <person name="Hugenholtz P."/>
        </authorList>
    </citation>
    <scope>NUCLEOTIDE SEQUENCE [LARGE SCALE GENOMIC DNA]</scope>
    <source>
        <strain evidence="5">ATCC 29202 / DSM 20476 / NCTC 11029 / RHS 1</strain>
    </source>
</reference>
<evidence type="ECO:0000256" key="1">
    <source>
        <dbReference type="ARBA" id="ARBA00023002"/>
    </source>
</evidence>
<dbReference type="Pfam" id="PF02754">
    <property type="entry name" value="CCG"/>
    <property type="match status" value="2"/>
</dbReference>
<dbReference type="AlphaFoldDB" id="C7N7B0"/>
<evidence type="ECO:0000256" key="2">
    <source>
        <dbReference type="SAM" id="Coils"/>
    </source>
</evidence>
<dbReference type="Proteomes" id="UP000002026">
    <property type="component" value="Chromosome"/>
</dbReference>
<proteinExistence type="predicted"/>
<dbReference type="RefSeq" id="WP_012798897.1">
    <property type="nucleotide sequence ID" value="NC_013165.1"/>
</dbReference>
<organism evidence="4 5">
    <name type="scientific">Slackia heliotrinireducens (strain ATCC 29202 / DSM 20476 / NCTC 11029 / RHS 1)</name>
    <name type="common">Peptococcus heliotrinreducens</name>
    <dbReference type="NCBI Taxonomy" id="471855"/>
    <lineage>
        <taxon>Bacteria</taxon>
        <taxon>Bacillati</taxon>
        <taxon>Actinomycetota</taxon>
        <taxon>Coriobacteriia</taxon>
        <taxon>Eggerthellales</taxon>
        <taxon>Eggerthellaceae</taxon>
        <taxon>Slackia</taxon>
    </lineage>
</organism>
<keyword evidence="2" id="KW-0175">Coiled coil</keyword>
<dbReference type="Gene3D" id="1.20.1050.140">
    <property type="match status" value="1"/>
</dbReference>
<name>C7N7B0_SLAHD</name>
<feature type="coiled-coil region" evidence="2">
    <location>
        <begin position="288"/>
        <end position="318"/>
    </location>
</feature>
<dbReference type="PANTHER" id="PTHR42947:SF1">
    <property type="entry name" value="COB--COM HETERODISULFIDE REDUCTASE SUBUNIT B 1"/>
    <property type="match status" value="1"/>
</dbReference>
<sequence>MMKYSYFPGCSANSTGKSFTVSTDYVTRAIGFEMLEIPDWNCCGTSAASLTSPELAVALPARSLAISEREYPGLDVVAPCAGCFRSLKTSVVYARESQENLEEVQALIDMPYEAKADVVSLLEAFSNDEVKAAIAEKVQRRLRTLKVACYYGCAMVRPAEVCGFDDVEDPRSMEEIMSLIGAEPVEWAFKTECCGAAQQMTVPKEARPMIERIFQNAQANGADCIVTSCPLCMLNLDMREAEINKSRIARGLEPFDIPCYYFTELIGLAFGATQKELGIDTHFHPAERLLLQRELDALELEEQELAAAREEARKKAEIAAKIAAKKAAKEKAAKAAAAPATPEGKEAAE</sequence>
<gene>
    <name evidence="4" type="ordered locus">Shel_17760</name>
</gene>
<evidence type="ECO:0000313" key="5">
    <source>
        <dbReference type="Proteomes" id="UP000002026"/>
    </source>
</evidence>
<keyword evidence="5" id="KW-1185">Reference proteome</keyword>
<keyword evidence="1" id="KW-0560">Oxidoreductase</keyword>
<dbReference type="eggNOG" id="COG2048">
    <property type="taxonomic scope" value="Bacteria"/>
</dbReference>
<evidence type="ECO:0000313" key="4">
    <source>
        <dbReference type="EMBL" id="ACV22795.1"/>
    </source>
</evidence>
<dbReference type="STRING" id="471855.Shel_17760"/>
<feature type="domain" description="Cysteine-rich" evidence="3">
    <location>
        <begin position="147"/>
        <end position="237"/>
    </location>
</feature>
<feature type="domain" description="Cysteine-rich" evidence="3">
    <location>
        <begin position="5"/>
        <end position="88"/>
    </location>
</feature>
<protein>
    <submittedName>
        <fullName evidence="4">Heterodisulfide reductase, subunit B</fullName>
    </submittedName>
</protein>
<accession>C7N7B0</accession>
<dbReference type="HOGENOM" id="CLU_052147_1_0_11"/>
<dbReference type="InterPro" id="IPR004017">
    <property type="entry name" value="Cys_rich_dom"/>
</dbReference>
<dbReference type="KEGG" id="shi:Shel_17760"/>
<dbReference type="GO" id="GO:0016491">
    <property type="term" value="F:oxidoreductase activity"/>
    <property type="evidence" value="ECO:0007669"/>
    <property type="project" value="UniProtKB-KW"/>
</dbReference>
<dbReference type="EMBL" id="CP001684">
    <property type="protein sequence ID" value="ACV22795.1"/>
    <property type="molecule type" value="Genomic_DNA"/>
</dbReference>
<dbReference type="InterPro" id="IPR051278">
    <property type="entry name" value="HdrB/HdrD_reductase"/>
</dbReference>